<evidence type="ECO:0000313" key="4">
    <source>
        <dbReference type="Proteomes" id="UP000501568"/>
    </source>
</evidence>
<dbReference type="EMBL" id="CP049109">
    <property type="protein sequence ID" value="QIG78624.1"/>
    <property type="molecule type" value="Genomic_DNA"/>
</dbReference>
<protein>
    <submittedName>
        <fullName evidence="3">Amidohydrolase</fullName>
    </submittedName>
</protein>
<keyword evidence="1" id="KW-0456">Lyase</keyword>
<dbReference type="PANTHER" id="PTHR21240">
    <property type="entry name" value="2-AMINO-3-CARBOXYLMUCONATE-6-SEMIALDEHYDE DECARBOXYLASE"/>
    <property type="match status" value="1"/>
</dbReference>
<dbReference type="GO" id="GO:0016831">
    <property type="term" value="F:carboxy-lyase activity"/>
    <property type="evidence" value="ECO:0007669"/>
    <property type="project" value="InterPro"/>
</dbReference>
<keyword evidence="4" id="KW-1185">Reference proteome</keyword>
<feature type="domain" description="Amidohydrolase-related" evidence="2">
    <location>
        <begin position="64"/>
        <end position="344"/>
    </location>
</feature>
<dbReference type="KEGG" id="spzr:G5C33_01705"/>
<evidence type="ECO:0000256" key="1">
    <source>
        <dbReference type="ARBA" id="ARBA00023239"/>
    </source>
</evidence>
<dbReference type="GO" id="GO:0016787">
    <property type="term" value="F:hydrolase activity"/>
    <property type="evidence" value="ECO:0007669"/>
    <property type="project" value="UniProtKB-KW"/>
</dbReference>
<dbReference type="GO" id="GO:0005829">
    <property type="term" value="C:cytosol"/>
    <property type="evidence" value="ECO:0007669"/>
    <property type="project" value="TreeGrafter"/>
</dbReference>
<proteinExistence type="predicted"/>
<organism evidence="3 4">
    <name type="scientific">Stakelama tenebrarum</name>
    <dbReference type="NCBI Taxonomy" id="2711215"/>
    <lineage>
        <taxon>Bacteria</taxon>
        <taxon>Pseudomonadati</taxon>
        <taxon>Pseudomonadota</taxon>
        <taxon>Alphaproteobacteria</taxon>
        <taxon>Sphingomonadales</taxon>
        <taxon>Sphingomonadaceae</taxon>
        <taxon>Stakelama</taxon>
    </lineage>
</organism>
<evidence type="ECO:0000313" key="3">
    <source>
        <dbReference type="EMBL" id="QIG78624.1"/>
    </source>
</evidence>
<dbReference type="AlphaFoldDB" id="A0A6G6Y102"/>
<dbReference type="Pfam" id="PF04909">
    <property type="entry name" value="Amidohydro_2"/>
    <property type="match status" value="1"/>
</dbReference>
<dbReference type="GO" id="GO:0019748">
    <property type="term" value="P:secondary metabolic process"/>
    <property type="evidence" value="ECO:0007669"/>
    <property type="project" value="TreeGrafter"/>
</dbReference>
<dbReference type="InterPro" id="IPR006680">
    <property type="entry name" value="Amidohydro-rel"/>
</dbReference>
<accession>A0A6G6Y102</accession>
<dbReference type="SUPFAM" id="SSF51556">
    <property type="entry name" value="Metallo-dependent hydrolases"/>
    <property type="match status" value="1"/>
</dbReference>
<reference evidence="3 4" key="1">
    <citation type="submission" date="2020-02" db="EMBL/GenBank/DDBJ databases">
        <authorList>
            <person name="Zheng R.K."/>
            <person name="Sun C.M."/>
        </authorList>
    </citation>
    <scope>NUCLEOTIDE SEQUENCE [LARGE SCALE GENOMIC DNA]</scope>
    <source>
        <strain evidence="4">zrk23</strain>
    </source>
</reference>
<gene>
    <name evidence="3" type="ORF">G5C33_01705</name>
</gene>
<dbReference type="PANTHER" id="PTHR21240:SF30">
    <property type="entry name" value="AMIDOHYDROLASE-RELATED DOMAIN-CONTAINING PROTEIN-RELATED"/>
    <property type="match status" value="1"/>
</dbReference>
<dbReference type="InterPro" id="IPR032466">
    <property type="entry name" value="Metal_Hydrolase"/>
</dbReference>
<dbReference type="InterPro" id="IPR032465">
    <property type="entry name" value="ACMSD"/>
</dbReference>
<dbReference type="Proteomes" id="UP000501568">
    <property type="component" value="Chromosome"/>
</dbReference>
<dbReference type="Gene3D" id="3.20.20.140">
    <property type="entry name" value="Metal-dependent hydrolases"/>
    <property type="match status" value="1"/>
</dbReference>
<dbReference type="RefSeq" id="WP_165325623.1">
    <property type="nucleotide sequence ID" value="NZ_CP049109.1"/>
</dbReference>
<keyword evidence="3" id="KW-0378">Hydrolase</keyword>
<name>A0A6G6Y102_9SPHN</name>
<evidence type="ECO:0000259" key="2">
    <source>
        <dbReference type="Pfam" id="PF04909"/>
    </source>
</evidence>
<sequence>MRIICLEEHVNDPVVAQAVQEAFFAEVPYVKDIGSRYRDNPDLAGSDRPQLTFLPDSMKTATEPLQNRLAAMDQAGIDMQVVSLSNEPQLADKGSAVDLARGANDRLAEAVARHPRRFSAFFTLPWQDPDGAVREAERCVRELGLPATMLTGRPGGEHFIDDARFDPVLSTLAELGAPIYIHPGPPLHSVQRSYYSGFDPDVSARFSLFGWGWHHEAGIQVIRLILSGALDRHRNLKIISGHWGEMVPFYLQRMDDTMPPDVTGLSRTISKSYRDQVWVGPSGMLDLPHFQFVREVMGIDRIVYSIDYPYLTLNGARQWLEELPIPPHEKEAIAYRNAEQLLGLRRT</sequence>